<dbReference type="PROSITE" id="PS51257">
    <property type="entry name" value="PROKAR_LIPOPROTEIN"/>
    <property type="match status" value="1"/>
</dbReference>
<keyword evidence="4" id="KW-0106">Calcium</keyword>
<dbReference type="PROSITE" id="PS00523">
    <property type="entry name" value="SULFATASE_1"/>
    <property type="match status" value="1"/>
</dbReference>
<gene>
    <name evidence="6" type="ORF">RT717_15255</name>
</gene>
<evidence type="ECO:0000256" key="4">
    <source>
        <dbReference type="ARBA" id="ARBA00022837"/>
    </source>
</evidence>
<evidence type="ECO:0000256" key="1">
    <source>
        <dbReference type="ARBA" id="ARBA00008779"/>
    </source>
</evidence>
<evidence type="ECO:0000256" key="2">
    <source>
        <dbReference type="ARBA" id="ARBA00022723"/>
    </source>
</evidence>
<protein>
    <submittedName>
        <fullName evidence="6">Arylsulfatase</fullName>
    </submittedName>
</protein>
<evidence type="ECO:0000256" key="3">
    <source>
        <dbReference type="ARBA" id="ARBA00022801"/>
    </source>
</evidence>
<dbReference type="CDD" id="cd16143">
    <property type="entry name" value="ARS_like"/>
    <property type="match status" value="1"/>
</dbReference>
<dbReference type="EMBL" id="CP136051">
    <property type="protein sequence ID" value="WOK04437.1"/>
    <property type="molecule type" value="Genomic_DNA"/>
</dbReference>
<dbReference type="SUPFAM" id="SSF53649">
    <property type="entry name" value="Alkaline phosphatase-like"/>
    <property type="match status" value="1"/>
</dbReference>
<dbReference type="Proteomes" id="UP001302349">
    <property type="component" value="Chromosome"/>
</dbReference>
<organism evidence="6 7">
    <name type="scientific">Imperialibacter roseus</name>
    <dbReference type="NCBI Taxonomy" id="1324217"/>
    <lineage>
        <taxon>Bacteria</taxon>
        <taxon>Pseudomonadati</taxon>
        <taxon>Bacteroidota</taxon>
        <taxon>Cytophagia</taxon>
        <taxon>Cytophagales</taxon>
        <taxon>Flammeovirgaceae</taxon>
        <taxon>Imperialibacter</taxon>
    </lineage>
</organism>
<dbReference type="InterPro" id="IPR050738">
    <property type="entry name" value="Sulfatase"/>
</dbReference>
<accession>A0ABZ0IIU7</accession>
<dbReference type="InterPro" id="IPR017850">
    <property type="entry name" value="Alkaline_phosphatase_core_sf"/>
</dbReference>
<dbReference type="Pfam" id="PF00884">
    <property type="entry name" value="Sulfatase"/>
    <property type="match status" value="1"/>
</dbReference>
<proteinExistence type="inferred from homology"/>
<dbReference type="RefSeq" id="WP_317487247.1">
    <property type="nucleotide sequence ID" value="NZ_CP136051.1"/>
</dbReference>
<dbReference type="PANTHER" id="PTHR42693:SF53">
    <property type="entry name" value="ENDO-4-O-SULFATASE"/>
    <property type="match status" value="1"/>
</dbReference>
<reference evidence="6 7" key="1">
    <citation type="journal article" date="2023" name="Microbiol. Resour. Announc.">
        <title>Complete Genome Sequence of Imperialibacter roseus strain P4T.</title>
        <authorList>
            <person name="Tizabi D.R."/>
            <person name="Bachvaroff T."/>
            <person name="Hill R.T."/>
        </authorList>
    </citation>
    <scope>NUCLEOTIDE SEQUENCE [LARGE SCALE GENOMIC DNA]</scope>
    <source>
        <strain evidence="6 7">P4T</strain>
    </source>
</reference>
<dbReference type="InterPro" id="IPR000917">
    <property type="entry name" value="Sulfatase_N"/>
</dbReference>
<dbReference type="InterPro" id="IPR024607">
    <property type="entry name" value="Sulfatase_CS"/>
</dbReference>
<feature type="domain" description="Sulfatase N-terminal" evidence="5">
    <location>
        <begin position="31"/>
        <end position="384"/>
    </location>
</feature>
<keyword evidence="2" id="KW-0479">Metal-binding</keyword>
<comment type="similarity">
    <text evidence="1">Belongs to the sulfatase family.</text>
</comment>
<keyword evidence="3" id="KW-0378">Hydrolase</keyword>
<sequence>MNKPLSISLFTLALLLTLAGCEEPVKESKKPNIIYILADDMGYGDVMAFNEQSKIPTPHIDKLAAEGMMFTDAHSGSGVCTPTRYGILTGRYSWRTKMKQGVLVGNSKPLISKDRSTVGAMLQKNGYYTAFIGKWHLGWNWGLKIDEADTNEWSVDFANIDYAKPVKNSPKERGFDFSFGHPASLDMSPYVYVENGMVTAVPDTTTVNTGEYSWWREGPTGSDFIHEEVTPNYFKKAMELIADRALSDQPFFLYLALPSPHTPILSTKEWQEKSGLNPYGDFVMMIDDYVGKLLETIKTAGIEENTLVIFTSDNGFAPYANAELLESKGHYPSGPFRGYKADIFEGGHRIPFIAKWPGVIQPGSVSSQTICLTDLMATCADIVGHKLAPNEGEDSYSLLPIFKQTISSEPLREATVHHSVNGSFAIRRGPWKLILCPDSGGWSDPKPQDSVTVAGLPAIQLYNLANDPGEKHNLEAEQPGKVAELKALLAKYIENGRSTAGETQKNDSYEGEWVQVNFIKQP</sequence>
<evidence type="ECO:0000313" key="6">
    <source>
        <dbReference type="EMBL" id="WOK04437.1"/>
    </source>
</evidence>
<evidence type="ECO:0000313" key="7">
    <source>
        <dbReference type="Proteomes" id="UP001302349"/>
    </source>
</evidence>
<dbReference type="PROSITE" id="PS00149">
    <property type="entry name" value="SULFATASE_2"/>
    <property type="match status" value="1"/>
</dbReference>
<dbReference type="PANTHER" id="PTHR42693">
    <property type="entry name" value="ARYLSULFATASE FAMILY MEMBER"/>
    <property type="match status" value="1"/>
</dbReference>
<evidence type="ECO:0000259" key="5">
    <source>
        <dbReference type="Pfam" id="PF00884"/>
    </source>
</evidence>
<dbReference type="Gene3D" id="3.30.1120.10">
    <property type="match status" value="1"/>
</dbReference>
<keyword evidence="7" id="KW-1185">Reference proteome</keyword>
<name>A0ABZ0IIU7_9BACT</name>
<dbReference type="Gene3D" id="3.40.720.10">
    <property type="entry name" value="Alkaline Phosphatase, subunit A"/>
    <property type="match status" value="1"/>
</dbReference>